<dbReference type="SUPFAM" id="SSF69572">
    <property type="entry name" value="Activating enzymes of the ubiquitin-like proteins"/>
    <property type="match status" value="2"/>
</dbReference>
<comment type="caution">
    <text evidence="2">The sequence shown here is derived from an EMBL/GenBank/DDBJ whole genome shotgun (WGS) entry which is preliminary data.</text>
</comment>
<dbReference type="GO" id="GO:0004839">
    <property type="term" value="F:ubiquitin activating enzyme activity"/>
    <property type="evidence" value="ECO:0007669"/>
    <property type="project" value="TreeGrafter"/>
</dbReference>
<evidence type="ECO:0000313" key="2">
    <source>
        <dbReference type="EMBL" id="OPJ68622.1"/>
    </source>
</evidence>
<sequence length="229" mass="24866">MSPQGDAAEVLSLARAVSPGSDLDEELVRQLAFQATGDLAPLNGFIGGVAAQEVMKAVSGKFTPIQQWLYFDALECLPEENREQLLTEETCRPRGNRYDGQVAVFGTGLQERLGQQKYFVVGAGAIGCELLKTFAMMGLGCGPDGGVTVTDMDTIEKSNLNRQFLFRPWDVTKLKSERAAAAAREMNPALRVIGRSERVGPETERVFDDEFFEGLDGVANALDNVDARG</sequence>
<protein>
    <recommendedName>
        <fullName evidence="1">THIF-type NAD/FAD binding fold domain-containing protein</fullName>
    </recommendedName>
</protein>
<dbReference type="STRING" id="372326.A0A1V4J8H9"/>
<dbReference type="GO" id="GO:0005737">
    <property type="term" value="C:cytoplasm"/>
    <property type="evidence" value="ECO:0007669"/>
    <property type="project" value="TreeGrafter"/>
</dbReference>
<dbReference type="InterPro" id="IPR045886">
    <property type="entry name" value="ThiF/MoeB/HesA"/>
</dbReference>
<dbReference type="GO" id="GO:0006974">
    <property type="term" value="P:DNA damage response"/>
    <property type="evidence" value="ECO:0007669"/>
    <property type="project" value="TreeGrafter"/>
</dbReference>
<dbReference type="InterPro" id="IPR000594">
    <property type="entry name" value="ThiF_NAD_FAD-bd"/>
</dbReference>
<dbReference type="AlphaFoldDB" id="A0A1V4J8H9"/>
<dbReference type="PANTHER" id="PTHR10953">
    <property type="entry name" value="UBIQUITIN-ACTIVATING ENZYME E1"/>
    <property type="match status" value="1"/>
</dbReference>
<dbReference type="GO" id="GO:0005634">
    <property type="term" value="C:nucleus"/>
    <property type="evidence" value="ECO:0007669"/>
    <property type="project" value="TreeGrafter"/>
</dbReference>
<dbReference type="EMBL" id="LSYS01008502">
    <property type="protein sequence ID" value="OPJ68622.1"/>
    <property type="molecule type" value="Genomic_DNA"/>
</dbReference>
<dbReference type="Pfam" id="PF00899">
    <property type="entry name" value="ThiF"/>
    <property type="match status" value="1"/>
</dbReference>
<dbReference type="GO" id="GO:0006511">
    <property type="term" value="P:ubiquitin-dependent protein catabolic process"/>
    <property type="evidence" value="ECO:0007669"/>
    <property type="project" value="TreeGrafter"/>
</dbReference>
<accession>A0A1V4J8H9</accession>
<keyword evidence="3" id="KW-1185">Reference proteome</keyword>
<evidence type="ECO:0000259" key="1">
    <source>
        <dbReference type="Pfam" id="PF00899"/>
    </source>
</evidence>
<dbReference type="Gene3D" id="3.40.50.12550">
    <property type="entry name" value="Ubiquitin-activating enzyme E1, inactive adenylation domain, subdomain 2"/>
    <property type="match status" value="1"/>
</dbReference>
<dbReference type="Proteomes" id="UP000190648">
    <property type="component" value="Unassembled WGS sequence"/>
</dbReference>
<dbReference type="InterPro" id="IPR035985">
    <property type="entry name" value="Ubiquitin-activating_enz"/>
</dbReference>
<name>A0A1V4J8H9_PATFA</name>
<dbReference type="Gene3D" id="3.40.50.720">
    <property type="entry name" value="NAD(P)-binding Rossmann-like Domain"/>
    <property type="match status" value="1"/>
</dbReference>
<reference evidence="2 3" key="1">
    <citation type="submission" date="2016-02" db="EMBL/GenBank/DDBJ databases">
        <title>Band-tailed pigeon sequencing and assembly.</title>
        <authorList>
            <person name="Soares A.E."/>
            <person name="Novak B.J."/>
            <person name="Rice E.S."/>
            <person name="O'Connell B."/>
            <person name="Chang D."/>
            <person name="Weber S."/>
            <person name="Shapiro B."/>
        </authorList>
    </citation>
    <scope>NUCLEOTIDE SEQUENCE [LARGE SCALE GENOMIC DNA]</scope>
    <source>
        <strain evidence="2">BTP2013</strain>
        <tissue evidence="2">Blood</tissue>
    </source>
</reference>
<proteinExistence type="predicted"/>
<evidence type="ECO:0000313" key="3">
    <source>
        <dbReference type="Proteomes" id="UP000190648"/>
    </source>
</evidence>
<organism evidence="2 3">
    <name type="scientific">Patagioenas fasciata monilis</name>
    <dbReference type="NCBI Taxonomy" id="372326"/>
    <lineage>
        <taxon>Eukaryota</taxon>
        <taxon>Metazoa</taxon>
        <taxon>Chordata</taxon>
        <taxon>Craniata</taxon>
        <taxon>Vertebrata</taxon>
        <taxon>Euteleostomi</taxon>
        <taxon>Archelosauria</taxon>
        <taxon>Archosauria</taxon>
        <taxon>Dinosauria</taxon>
        <taxon>Saurischia</taxon>
        <taxon>Theropoda</taxon>
        <taxon>Coelurosauria</taxon>
        <taxon>Aves</taxon>
        <taxon>Neognathae</taxon>
        <taxon>Neoaves</taxon>
        <taxon>Columbimorphae</taxon>
        <taxon>Columbiformes</taxon>
        <taxon>Columbidae</taxon>
        <taxon>Patagioenas</taxon>
    </lineage>
</organism>
<dbReference type="OrthoDB" id="10252231at2759"/>
<feature type="domain" description="THIF-type NAD/FAD binding fold" evidence="1">
    <location>
        <begin position="98"/>
        <end position="228"/>
    </location>
</feature>
<dbReference type="PANTHER" id="PTHR10953:SF4">
    <property type="entry name" value="UBIQUITIN-ACTIVATING ENZYME E1 C-TERMINAL DOMAIN-CONTAINING PROTEIN"/>
    <property type="match status" value="1"/>
</dbReference>
<gene>
    <name evidence="2" type="ORF">AV530_008609</name>
</gene>